<proteinExistence type="predicted"/>
<evidence type="ECO:0008006" key="3">
    <source>
        <dbReference type="Google" id="ProtNLM"/>
    </source>
</evidence>
<organism evidence="1 2">
    <name type="scientific">Aspergillus uvarum CBS 121591</name>
    <dbReference type="NCBI Taxonomy" id="1448315"/>
    <lineage>
        <taxon>Eukaryota</taxon>
        <taxon>Fungi</taxon>
        <taxon>Dikarya</taxon>
        <taxon>Ascomycota</taxon>
        <taxon>Pezizomycotina</taxon>
        <taxon>Eurotiomycetes</taxon>
        <taxon>Eurotiomycetidae</taxon>
        <taxon>Eurotiales</taxon>
        <taxon>Aspergillaceae</taxon>
        <taxon>Aspergillus</taxon>
        <taxon>Aspergillus subgen. Circumdati</taxon>
    </lineage>
</organism>
<keyword evidence="2" id="KW-1185">Reference proteome</keyword>
<dbReference type="RefSeq" id="XP_025494880.1">
    <property type="nucleotide sequence ID" value="XM_025639121.1"/>
</dbReference>
<dbReference type="EMBL" id="KZ821683">
    <property type="protein sequence ID" value="PYH84680.1"/>
    <property type="molecule type" value="Genomic_DNA"/>
</dbReference>
<dbReference type="OrthoDB" id="6359816at2759"/>
<evidence type="ECO:0000313" key="1">
    <source>
        <dbReference type="EMBL" id="PYH84680.1"/>
    </source>
</evidence>
<dbReference type="STRING" id="1448315.A0A319CJP0"/>
<name>A0A319CJP0_9EURO</name>
<dbReference type="Proteomes" id="UP000248340">
    <property type="component" value="Unassembled WGS sequence"/>
</dbReference>
<reference evidence="1 2" key="1">
    <citation type="submission" date="2016-12" db="EMBL/GenBank/DDBJ databases">
        <title>The genomes of Aspergillus section Nigri reveals drivers in fungal speciation.</title>
        <authorList>
            <consortium name="DOE Joint Genome Institute"/>
            <person name="Vesth T.C."/>
            <person name="Nybo J."/>
            <person name="Theobald S."/>
            <person name="Brandl J."/>
            <person name="Frisvad J.C."/>
            <person name="Nielsen K.F."/>
            <person name="Lyhne E.K."/>
            <person name="Kogle M.E."/>
            <person name="Kuo A."/>
            <person name="Riley R."/>
            <person name="Clum A."/>
            <person name="Nolan M."/>
            <person name="Lipzen A."/>
            <person name="Salamov A."/>
            <person name="Henrissat B."/>
            <person name="Wiebenga A."/>
            <person name="De Vries R.P."/>
            <person name="Grigoriev I.V."/>
            <person name="Mortensen U.H."/>
            <person name="Andersen M.R."/>
            <person name="Baker S.E."/>
        </authorList>
    </citation>
    <scope>NUCLEOTIDE SEQUENCE [LARGE SCALE GENOMIC DNA]</scope>
    <source>
        <strain evidence="1 2">CBS 121591</strain>
    </source>
</reference>
<accession>A0A319CJP0</accession>
<evidence type="ECO:0000313" key="2">
    <source>
        <dbReference type="Proteomes" id="UP000248340"/>
    </source>
</evidence>
<sequence>MTSTNSKLMQYDLAQQEQYTDLLLECRDTKFSVHRVIVYPQVPAIKAAYYFDVQPLRDLVHVKANEVLATPWSPAGFADVIDVAFQVNDETLHDLMVATVLDHLDDFIHPDGPSELFSDELCYRVLQSLKDDLRVAREKEQGLDLQLLTVSY</sequence>
<gene>
    <name evidence="1" type="ORF">BO82DRAFT_399508</name>
</gene>
<protein>
    <recommendedName>
        <fullName evidence="3">BTB domain-containing protein</fullName>
    </recommendedName>
</protein>
<dbReference type="VEuPathDB" id="FungiDB:BO82DRAFT_399508"/>
<dbReference type="GeneID" id="37141863"/>
<dbReference type="AlphaFoldDB" id="A0A319CJP0"/>